<evidence type="ECO:0000256" key="3">
    <source>
        <dbReference type="ARBA" id="ARBA00023136"/>
    </source>
</evidence>
<dbReference type="eggNOG" id="COG1653">
    <property type="taxonomic scope" value="Bacteria"/>
</dbReference>
<dbReference type="STRING" id="525904.Tter_0183"/>
<dbReference type="SUPFAM" id="SSF53850">
    <property type="entry name" value="Periplasmic binding protein-like II"/>
    <property type="match status" value="1"/>
</dbReference>
<dbReference type="InterPro" id="IPR050490">
    <property type="entry name" value="Bact_solute-bd_prot1"/>
</dbReference>
<name>D1CDU9_THET1</name>
<evidence type="ECO:0000256" key="6">
    <source>
        <dbReference type="SAM" id="SignalP"/>
    </source>
</evidence>
<evidence type="ECO:0000313" key="8">
    <source>
        <dbReference type="Proteomes" id="UP000000323"/>
    </source>
</evidence>
<evidence type="ECO:0000313" key="7">
    <source>
        <dbReference type="EMBL" id="ACZ41105.1"/>
    </source>
</evidence>
<keyword evidence="3" id="KW-0472">Membrane</keyword>
<keyword evidence="1" id="KW-1003">Cell membrane</keyword>
<dbReference type="RefSeq" id="WP_012874140.1">
    <property type="nucleotide sequence ID" value="NC_013525.1"/>
</dbReference>
<dbReference type="HOGENOM" id="CLU_031285_10_5_0"/>
<dbReference type="OrthoDB" id="362670at2"/>
<sequence>MLCRFKLHLFLVLALVVTACGGGGTASTPQQGSSGNQGKVTIRLSTWAGVDESKELQAIIDKLNSKSNTYKIVHEPQPADYYTKLQTTISGGKGPDLMWLSQEYVPGYAERGALMDLTQCVQEHSDKPAAKLDDYFESILDVGKFEGKLYALPWISQPVVLYYNPKLFKEAGVEEPNENWTWDDFKAAAAKLTNPKKGIYGTAFNGWPPIQMFIWQAGGDVISEDLKHSPIDSPEAIQAEKFYQEIVYNPKYAAPENIIAEQGFADLAKNGKVAMFFGGAADDLDYAHAKDPKFAEMKAALVPKGPKSRTTFAWTGLMAINAKTANPEAACQALLDLTDGIHHWKVLAPRKSLANKETIIQAVPEKAKSADVIIKAAQDMRTFRVVPQQSEWDTTFSEKFLDPLFHRKGTPEELAKKVRPELEAILQGP</sequence>
<evidence type="ECO:0000256" key="4">
    <source>
        <dbReference type="ARBA" id="ARBA00023139"/>
    </source>
</evidence>
<keyword evidence="4" id="KW-0564">Palmitate</keyword>
<dbReference type="EMBL" id="CP001825">
    <property type="protein sequence ID" value="ACZ41105.1"/>
    <property type="molecule type" value="Genomic_DNA"/>
</dbReference>
<accession>D1CDU9</accession>
<reference evidence="8" key="1">
    <citation type="journal article" date="2010" name="Stand. Genomic Sci.">
        <title>Complete genome sequence of 'Thermobaculum terrenum' type strain (YNP1).</title>
        <authorList>
            <person name="Kiss H."/>
            <person name="Cleland D."/>
            <person name="Lapidus A."/>
            <person name="Lucas S."/>
            <person name="Glavina Del Rio T."/>
            <person name="Nolan M."/>
            <person name="Tice H."/>
            <person name="Han C."/>
            <person name="Goodwin L."/>
            <person name="Pitluck S."/>
            <person name="Liolios K."/>
            <person name="Ivanova N."/>
            <person name="Mavromatis K."/>
            <person name="Ovchinnikova G."/>
            <person name="Pati A."/>
            <person name="Chen A."/>
            <person name="Palaniappan K."/>
            <person name="Land M."/>
            <person name="Hauser L."/>
            <person name="Chang Y."/>
            <person name="Jeffries C."/>
            <person name="Lu M."/>
            <person name="Brettin T."/>
            <person name="Detter J."/>
            <person name="Goker M."/>
            <person name="Tindall B."/>
            <person name="Beck B."/>
            <person name="McDermott T."/>
            <person name="Woyke T."/>
            <person name="Bristow J."/>
            <person name="Eisen J."/>
            <person name="Markowitz V."/>
            <person name="Hugenholtz P."/>
            <person name="Kyrpides N."/>
            <person name="Klenk H."/>
            <person name="Cheng J."/>
        </authorList>
    </citation>
    <scope>NUCLEOTIDE SEQUENCE [LARGE SCALE GENOMIC DNA]</scope>
    <source>
        <strain evidence="8">ATCC BAA-798 / YNP1</strain>
    </source>
</reference>
<feature type="signal peptide" evidence="6">
    <location>
        <begin position="1"/>
        <end position="21"/>
    </location>
</feature>
<keyword evidence="2 6" id="KW-0732">Signal</keyword>
<proteinExistence type="predicted"/>
<dbReference type="PROSITE" id="PS51257">
    <property type="entry name" value="PROKAR_LIPOPROTEIN"/>
    <property type="match status" value="1"/>
</dbReference>
<dbReference type="Gene3D" id="3.40.190.10">
    <property type="entry name" value="Periplasmic binding protein-like II"/>
    <property type="match status" value="1"/>
</dbReference>
<dbReference type="Proteomes" id="UP000000323">
    <property type="component" value="Chromosome 1"/>
</dbReference>
<dbReference type="PANTHER" id="PTHR43649">
    <property type="entry name" value="ARABINOSE-BINDING PROTEIN-RELATED"/>
    <property type="match status" value="1"/>
</dbReference>
<evidence type="ECO:0000256" key="1">
    <source>
        <dbReference type="ARBA" id="ARBA00022475"/>
    </source>
</evidence>
<dbReference type="PANTHER" id="PTHR43649:SF33">
    <property type="entry name" value="POLYGALACTURONAN_RHAMNOGALACTURONAN-BINDING PROTEIN YTCQ"/>
    <property type="match status" value="1"/>
</dbReference>
<dbReference type="KEGG" id="ttr:Tter_0183"/>
<protein>
    <submittedName>
        <fullName evidence="7">Extracellular solute-binding protein family 1</fullName>
    </submittedName>
</protein>
<dbReference type="Pfam" id="PF01547">
    <property type="entry name" value="SBP_bac_1"/>
    <property type="match status" value="1"/>
</dbReference>
<keyword evidence="5" id="KW-0449">Lipoprotein</keyword>
<gene>
    <name evidence="7" type="ordered locus">Tter_0183</name>
</gene>
<dbReference type="AlphaFoldDB" id="D1CDU9"/>
<keyword evidence="8" id="KW-1185">Reference proteome</keyword>
<evidence type="ECO:0000256" key="5">
    <source>
        <dbReference type="ARBA" id="ARBA00023288"/>
    </source>
</evidence>
<dbReference type="CDD" id="cd13585">
    <property type="entry name" value="PBP2_TMBP_like"/>
    <property type="match status" value="1"/>
</dbReference>
<dbReference type="InterPro" id="IPR006059">
    <property type="entry name" value="SBP"/>
</dbReference>
<feature type="chain" id="PRO_5003021587" evidence="6">
    <location>
        <begin position="22"/>
        <end position="429"/>
    </location>
</feature>
<organism evidence="7 8">
    <name type="scientific">Thermobaculum terrenum (strain ATCC BAA-798 / CCMEE 7001 / YNP1)</name>
    <dbReference type="NCBI Taxonomy" id="525904"/>
    <lineage>
        <taxon>Bacteria</taxon>
        <taxon>Bacillati</taxon>
        <taxon>Chloroflexota</taxon>
        <taxon>Chloroflexia</taxon>
        <taxon>Candidatus Thermobaculales</taxon>
        <taxon>Candidatus Thermobaculaceae</taxon>
        <taxon>Thermobaculum</taxon>
    </lineage>
</organism>
<evidence type="ECO:0000256" key="2">
    <source>
        <dbReference type="ARBA" id="ARBA00022729"/>
    </source>
</evidence>